<evidence type="ECO:0000313" key="3">
    <source>
        <dbReference type="EMBL" id="KKZ72124.1"/>
    </source>
</evidence>
<dbReference type="AlphaFoldDB" id="A0A2P2GKT1"/>
<feature type="coiled-coil region" evidence="1">
    <location>
        <begin position="1"/>
        <end position="28"/>
    </location>
</feature>
<dbReference type="OrthoDB" id="4135005at2"/>
<feature type="compositionally biased region" description="Basic and acidic residues" evidence="2">
    <location>
        <begin position="289"/>
        <end position="299"/>
    </location>
</feature>
<sequence length="299" mass="33594">MELADAEQADLRQQLAILHAEVEAFRNQPALRTCLFPGCIRQYDAISWMNGTPPPRPTWSGAGWHILKTSSIFTDGGHLCPDHVDIVTTHLPRLVTTPSGRYTVDCACGWTPAPKRWHRLVTALWQEHLLEAHGDLPPAPPLTDPEHRTPLADHTAQSLNELYDRLWDAEADRDETRDALQEFYRCWKEHNALLADHATLAARVHNALLLVRTHMATGSRDWAQDSSDAWLYAVLYGWDCEQEHQHTDDCRAGLDEVAAKHGWSAGRVARTRKHRAALALAGPNGETEAAARRDDPEED</sequence>
<comment type="caution">
    <text evidence="3">The sequence shown here is derived from an EMBL/GenBank/DDBJ whole genome shotgun (WGS) entry which is preliminary data.</text>
</comment>
<protein>
    <submittedName>
        <fullName evidence="3">Uncharacterized protein</fullName>
    </submittedName>
</protein>
<organism evidence="3 4">
    <name type="scientific">Streptomyces showdoensis</name>
    <dbReference type="NCBI Taxonomy" id="68268"/>
    <lineage>
        <taxon>Bacteria</taxon>
        <taxon>Bacillati</taxon>
        <taxon>Actinomycetota</taxon>
        <taxon>Actinomycetes</taxon>
        <taxon>Kitasatosporales</taxon>
        <taxon>Streptomycetaceae</taxon>
        <taxon>Streptomyces</taxon>
    </lineage>
</organism>
<evidence type="ECO:0000313" key="4">
    <source>
        <dbReference type="Proteomes" id="UP000265325"/>
    </source>
</evidence>
<feature type="region of interest" description="Disordered" evidence="2">
    <location>
        <begin position="277"/>
        <end position="299"/>
    </location>
</feature>
<dbReference type="RefSeq" id="WP_046909286.1">
    <property type="nucleotide sequence ID" value="NZ_BAAAXG010000009.1"/>
</dbReference>
<proteinExistence type="predicted"/>
<gene>
    <name evidence="3" type="ORF">VO63_20340</name>
</gene>
<dbReference type="Proteomes" id="UP000265325">
    <property type="component" value="Unassembled WGS sequence"/>
</dbReference>
<evidence type="ECO:0000256" key="1">
    <source>
        <dbReference type="SAM" id="Coils"/>
    </source>
</evidence>
<keyword evidence="1" id="KW-0175">Coiled coil</keyword>
<evidence type="ECO:0000256" key="2">
    <source>
        <dbReference type="SAM" id="MobiDB-lite"/>
    </source>
</evidence>
<dbReference type="EMBL" id="LAQS01000030">
    <property type="protein sequence ID" value="KKZ72124.1"/>
    <property type="molecule type" value="Genomic_DNA"/>
</dbReference>
<reference evidence="3 4" key="1">
    <citation type="submission" date="2015-05" db="EMBL/GenBank/DDBJ databases">
        <title>Draft Genome assembly of Streptomyces showdoensis.</title>
        <authorList>
            <person name="Thapa K.K."/>
            <person name="Metsa-Ketela M."/>
        </authorList>
    </citation>
    <scope>NUCLEOTIDE SEQUENCE [LARGE SCALE GENOMIC DNA]</scope>
    <source>
        <strain evidence="3 4">ATCC 15227</strain>
    </source>
</reference>
<keyword evidence="4" id="KW-1185">Reference proteome</keyword>
<accession>A0A2P2GKT1</accession>
<name>A0A2P2GKT1_STREW</name>